<dbReference type="NCBIfam" id="TIGR02476">
    <property type="entry name" value="BluB"/>
    <property type="match status" value="1"/>
</dbReference>
<evidence type="ECO:0000256" key="1">
    <source>
        <dbReference type="ARBA" id="ARBA00022630"/>
    </source>
</evidence>
<name>A0ABX1N5K2_9RHOO</name>
<comment type="caution">
    <text evidence="5">The sequence shown here is derived from an EMBL/GenBank/DDBJ whole genome shotgun (WGS) entry which is preliminary data.</text>
</comment>
<accession>A0ABX1N5K2</accession>
<dbReference type="InterPro" id="IPR050627">
    <property type="entry name" value="Nitroreductase/BluB"/>
</dbReference>
<dbReference type="Gene3D" id="3.40.109.10">
    <property type="entry name" value="NADH Oxidase"/>
    <property type="match status" value="1"/>
</dbReference>
<dbReference type="PANTHER" id="PTHR23026">
    <property type="entry name" value="NADPH NITROREDUCTASE"/>
    <property type="match status" value="1"/>
</dbReference>
<dbReference type="Pfam" id="PF00881">
    <property type="entry name" value="Nitroreductase"/>
    <property type="match status" value="1"/>
</dbReference>
<dbReference type="GO" id="GO:0102919">
    <property type="term" value="F:5,6-dimethylbenzimidazole synthase activity"/>
    <property type="evidence" value="ECO:0007669"/>
    <property type="project" value="UniProtKB-EC"/>
</dbReference>
<keyword evidence="6" id="KW-1185">Reference proteome</keyword>
<feature type="domain" description="Nitroreductase" evidence="4">
    <location>
        <begin position="26"/>
        <end position="193"/>
    </location>
</feature>
<reference evidence="5" key="1">
    <citation type="submission" date="2019-12" db="EMBL/GenBank/DDBJ databases">
        <title>Comparative genomics gives insights into the taxonomy of the Azoarcus-Aromatoleum group and reveals separate origins of nif in the plant-associated Azoarcus and non-plant-associated Aromatoleum sub-groups.</title>
        <authorList>
            <person name="Lafos M."/>
            <person name="Maluk M."/>
            <person name="Batista M."/>
            <person name="Junghare M."/>
            <person name="Carmona M."/>
            <person name="Faoro H."/>
            <person name="Cruz L.M."/>
            <person name="Battistoni F."/>
            <person name="De Souza E."/>
            <person name="Pedrosa F."/>
            <person name="Chen W.-M."/>
            <person name="Poole P.S."/>
            <person name="Dixon R.A."/>
            <person name="James E.K."/>
        </authorList>
    </citation>
    <scope>NUCLEOTIDE SEQUENCE</scope>
    <source>
        <strain evidence="5">U120</strain>
    </source>
</reference>
<dbReference type="RefSeq" id="WP_169199753.1">
    <property type="nucleotide sequence ID" value="NZ_WTVH02000008.1"/>
</dbReference>
<keyword evidence="3 5" id="KW-0560">Oxidoreductase</keyword>
<dbReference type="InterPro" id="IPR029479">
    <property type="entry name" value="Nitroreductase"/>
</dbReference>
<dbReference type="InterPro" id="IPR000415">
    <property type="entry name" value="Nitroreductase-like"/>
</dbReference>
<dbReference type="EC" id="1.13.11.79" evidence="5"/>
<dbReference type="InterPro" id="IPR012825">
    <property type="entry name" value="BluB"/>
</dbReference>
<evidence type="ECO:0000313" key="5">
    <source>
        <dbReference type="EMBL" id="NMF94535.1"/>
    </source>
</evidence>
<evidence type="ECO:0000256" key="3">
    <source>
        <dbReference type="ARBA" id="ARBA00023002"/>
    </source>
</evidence>
<evidence type="ECO:0000259" key="4">
    <source>
        <dbReference type="Pfam" id="PF00881"/>
    </source>
</evidence>
<sequence length="250" mass="27807">MSSSMQQQQDQPSFSDDEKAAVYRAIYTRRDVRGQFTPQPIPDEVLARVLNAAHHAPSVGFMQPWDFIVVRSPEVKSRVHEAFRTAHAEAALMFEGDKRDTYRSLKLEGILEAPVNLCITCDRSRNGPVVVGRTHIKTMDVYSSVCAVQNLWLAARAEGLGVGWVSIFHQKALREALDIPSGIVPVAYLCIGHVSHFYRKPELESAGWLARRPLETLLHFDRWQGAADDSAAALIESVREVQAAVGATSR</sequence>
<proteinExistence type="predicted"/>
<gene>
    <name evidence="5" type="primary">bluB</name>
    <name evidence="5" type="ORF">GO608_14495</name>
</gene>
<dbReference type="EMBL" id="WTVH01000031">
    <property type="protein sequence ID" value="NMF94535.1"/>
    <property type="molecule type" value="Genomic_DNA"/>
</dbReference>
<dbReference type="PANTHER" id="PTHR23026:SF90">
    <property type="entry name" value="IODOTYROSINE DEIODINASE 1"/>
    <property type="match status" value="1"/>
</dbReference>
<keyword evidence="1" id="KW-0285">Flavoprotein</keyword>
<protein>
    <submittedName>
        <fullName evidence="5">5,6-dimethylbenzimidazole synthase</fullName>
        <ecNumber evidence="5">1.13.11.79</ecNumber>
    </submittedName>
</protein>
<organism evidence="5 6">
    <name type="scientific">Aromatoleum buckelii</name>
    <dbReference type="NCBI Taxonomy" id="200254"/>
    <lineage>
        <taxon>Bacteria</taxon>
        <taxon>Pseudomonadati</taxon>
        <taxon>Pseudomonadota</taxon>
        <taxon>Betaproteobacteria</taxon>
        <taxon>Rhodocyclales</taxon>
        <taxon>Rhodocyclaceae</taxon>
        <taxon>Aromatoleum</taxon>
    </lineage>
</organism>
<dbReference type="CDD" id="cd02145">
    <property type="entry name" value="BluB"/>
    <property type="match status" value="1"/>
</dbReference>
<dbReference type="SUPFAM" id="SSF55469">
    <property type="entry name" value="FMN-dependent nitroreductase-like"/>
    <property type="match status" value="1"/>
</dbReference>
<keyword evidence="2" id="KW-0288">FMN</keyword>
<evidence type="ECO:0000313" key="6">
    <source>
        <dbReference type="Proteomes" id="UP000601990"/>
    </source>
</evidence>
<dbReference type="Proteomes" id="UP000601990">
    <property type="component" value="Unassembled WGS sequence"/>
</dbReference>
<evidence type="ECO:0000256" key="2">
    <source>
        <dbReference type="ARBA" id="ARBA00022643"/>
    </source>
</evidence>